<reference evidence="2 3" key="1">
    <citation type="journal article" date="2015" name="Int. J. Syst. Evol. Microbiol.">
        <title>Amycolatopsis rhabdoformis sp. nov., an actinomycete isolated from a tropical forest soil.</title>
        <authorList>
            <person name="Souza W.R."/>
            <person name="Silva R.E."/>
            <person name="Goodfellow M."/>
            <person name="Busarakam K."/>
            <person name="Figueiro F.S."/>
            <person name="Ferreira D."/>
            <person name="Rodrigues-Filho E."/>
            <person name="Moraes L.A.B."/>
            <person name="Zucchi T.D."/>
        </authorList>
    </citation>
    <scope>NUCLEOTIDE SEQUENCE [LARGE SCALE GENOMIC DNA]</scope>
    <source>
        <strain evidence="2 3">NCIMB 14900</strain>
    </source>
</reference>
<evidence type="ECO:0000313" key="2">
    <source>
        <dbReference type="EMBL" id="WSE29636.1"/>
    </source>
</evidence>
<proteinExistence type="predicted"/>
<feature type="compositionally biased region" description="Low complexity" evidence="1">
    <location>
        <begin position="99"/>
        <end position="109"/>
    </location>
</feature>
<gene>
    <name evidence="2" type="ORF">VSH64_43730</name>
</gene>
<dbReference type="GO" id="GO:0008168">
    <property type="term" value="F:methyltransferase activity"/>
    <property type="evidence" value="ECO:0007669"/>
    <property type="project" value="UniProtKB-KW"/>
</dbReference>
<dbReference type="GO" id="GO:0032259">
    <property type="term" value="P:methylation"/>
    <property type="evidence" value="ECO:0007669"/>
    <property type="project" value="UniProtKB-KW"/>
</dbReference>
<dbReference type="Proteomes" id="UP001330812">
    <property type="component" value="Chromosome"/>
</dbReference>
<dbReference type="Gene3D" id="3.40.50.150">
    <property type="entry name" value="Vaccinia Virus protein VP39"/>
    <property type="match status" value="2"/>
</dbReference>
<keyword evidence="2" id="KW-0808">Transferase</keyword>
<keyword evidence="3" id="KW-1185">Reference proteome</keyword>
<organism evidence="2 3">
    <name type="scientific">Amycolatopsis rhabdoformis</name>
    <dbReference type="NCBI Taxonomy" id="1448059"/>
    <lineage>
        <taxon>Bacteria</taxon>
        <taxon>Bacillati</taxon>
        <taxon>Actinomycetota</taxon>
        <taxon>Actinomycetes</taxon>
        <taxon>Pseudonocardiales</taxon>
        <taxon>Pseudonocardiaceae</taxon>
        <taxon>Amycolatopsis</taxon>
    </lineage>
</organism>
<dbReference type="EMBL" id="CP142149">
    <property type="protein sequence ID" value="WSE29636.1"/>
    <property type="molecule type" value="Genomic_DNA"/>
</dbReference>
<dbReference type="SUPFAM" id="SSF53335">
    <property type="entry name" value="S-adenosyl-L-methionine-dependent methyltransferases"/>
    <property type="match status" value="1"/>
</dbReference>
<name>A0ABZ1I7F4_9PSEU</name>
<protein>
    <submittedName>
        <fullName evidence="2">Class I SAM-dependent methyltransferase</fullName>
        <ecNumber evidence="2">2.1.1.-</ecNumber>
    </submittedName>
</protein>
<evidence type="ECO:0000256" key="1">
    <source>
        <dbReference type="SAM" id="MobiDB-lite"/>
    </source>
</evidence>
<sequence>MSAHTHDHIDWAERLTQLRTADTLDADAQSAIAHRLVAALPANPTIVDLGCGAGGMSTHFAHALTTHGGGTIILVDATPELLTEAEKSVRAAAAVASAGATDAPATSDGWVGKPLGPSERARTLNGEPASATEAQVQGGGDSGGHLAVGKAGGLARPAPPADGSAGLAPESDSVVGEPDGSAGPVPVADGSTGPVPGSGSAAGKLDSSAGLARVADGSTGLVPGSGSALGKLDSSAGQVSGSGAGVGRSAGVASGVVEVRAVRGDLADAGLPGVLPAADLVWASRVVHHLADQQRAVGTVAAVAKVGGLVALAEGGLDFRCLPWDLGVGRPGLEDRLLAAQAEWFIGMREGIEGAVAMPYGWSVALERADLTEVDSFGALVHHPAPGPELLADYVVRRIARIFEFGADHLTPDDRATLTTLLDPDGPHHLATRRDLYLTGAKTVHCGRRR</sequence>
<dbReference type="RefSeq" id="WP_326568596.1">
    <property type="nucleotide sequence ID" value="NZ_CP142149.1"/>
</dbReference>
<keyword evidence="2" id="KW-0489">Methyltransferase</keyword>
<dbReference type="InterPro" id="IPR029063">
    <property type="entry name" value="SAM-dependent_MTases_sf"/>
</dbReference>
<evidence type="ECO:0000313" key="3">
    <source>
        <dbReference type="Proteomes" id="UP001330812"/>
    </source>
</evidence>
<accession>A0ABZ1I7F4</accession>
<feature type="region of interest" description="Disordered" evidence="1">
    <location>
        <begin position="99"/>
        <end position="205"/>
    </location>
</feature>
<dbReference type="EC" id="2.1.1.-" evidence="2"/>